<gene>
    <name evidence="1" type="ORF">H8S76_23835</name>
</gene>
<evidence type="ECO:0000313" key="2">
    <source>
        <dbReference type="Proteomes" id="UP000654573"/>
    </source>
</evidence>
<dbReference type="PRINTS" id="PR00413">
    <property type="entry name" value="HADHALOGNASE"/>
</dbReference>
<dbReference type="EMBL" id="JACOOU010000015">
    <property type="protein sequence ID" value="MBC5675264.1"/>
    <property type="molecule type" value="Genomic_DNA"/>
</dbReference>
<comment type="caution">
    <text evidence="1">The sequence shown here is derived from an EMBL/GenBank/DDBJ whole genome shotgun (WGS) entry which is preliminary data.</text>
</comment>
<dbReference type="CDD" id="cd07505">
    <property type="entry name" value="HAD_BPGM-like"/>
    <property type="match status" value="1"/>
</dbReference>
<dbReference type="InterPro" id="IPR023214">
    <property type="entry name" value="HAD_sf"/>
</dbReference>
<dbReference type="Pfam" id="PF13419">
    <property type="entry name" value="HAD_2"/>
    <property type="match status" value="1"/>
</dbReference>
<dbReference type="PANTHER" id="PTHR18901:SF38">
    <property type="entry name" value="PSEUDOURIDINE-5'-PHOSPHATASE"/>
    <property type="match status" value="1"/>
</dbReference>
<dbReference type="InterPro" id="IPR023198">
    <property type="entry name" value="PGP-like_dom2"/>
</dbReference>
<dbReference type="SUPFAM" id="SSF56784">
    <property type="entry name" value="HAD-like"/>
    <property type="match status" value="1"/>
</dbReference>
<sequence>MEKRDIHGVVFDMDGLMFDSERIVKYSWDVAGERMGYGKLGDNIFYTLGFNVDKRKRHFQDTYGEDFPFEQFREEYRKAFWEYEEKYGLPAKKGLHELLDVLAKKNIPMAVATSSSHEYAKNNLQREGIEACFSAVITGSMVSEAKPSPEIYKKACQALKVSPAHALALEDSYNGIRSAHGAGMITVMIPDLLTDSSPVDELLDGKMESLLAVARWIESC</sequence>
<dbReference type="RefSeq" id="WP_054352537.1">
    <property type="nucleotide sequence ID" value="NZ_JACOOU010000015.1"/>
</dbReference>
<dbReference type="SFLD" id="SFLDS00003">
    <property type="entry name" value="Haloacid_Dehalogenase"/>
    <property type="match status" value="1"/>
</dbReference>
<dbReference type="NCBIfam" id="TIGR01509">
    <property type="entry name" value="HAD-SF-IA-v3"/>
    <property type="match status" value="1"/>
</dbReference>
<dbReference type="InterPro" id="IPR041492">
    <property type="entry name" value="HAD_2"/>
</dbReference>
<protein>
    <submittedName>
        <fullName evidence="1">HAD family hydrolase</fullName>
    </submittedName>
</protein>
<name>A0ABR7FJB5_9FIRM</name>
<accession>A0ABR7FJB5</accession>
<dbReference type="Gene3D" id="3.40.50.1000">
    <property type="entry name" value="HAD superfamily/HAD-like"/>
    <property type="match status" value="1"/>
</dbReference>
<dbReference type="PANTHER" id="PTHR18901">
    <property type="entry name" value="2-DEOXYGLUCOSE-6-PHOSPHATE PHOSPHATASE 2"/>
    <property type="match status" value="1"/>
</dbReference>
<dbReference type="NCBIfam" id="TIGR01549">
    <property type="entry name" value="HAD-SF-IA-v1"/>
    <property type="match status" value="1"/>
</dbReference>
<evidence type="ECO:0000313" key="1">
    <source>
        <dbReference type="EMBL" id="MBC5675264.1"/>
    </source>
</evidence>
<keyword evidence="2" id="KW-1185">Reference proteome</keyword>
<organism evidence="1 2">
    <name type="scientific">Blautia celeris</name>
    <dbReference type="NCBI Taxonomy" id="2763026"/>
    <lineage>
        <taxon>Bacteria</taxon>
        <taxon>Bacillati</taxon>
        <taxon>Bacillota</taxon>
        <taxon>Clostridia</taxon>
        <taxon>Lachnospirales</taxon>
        <taxon>Lachnospiraceae</taxon>
        <taxon>Blautia</taxon>
    </lineage>
</organism>
<proteinExistence type="predicted"/>
<dbReference type="InterPro" id="IPR006439">
    <property type="entry name" value="HAD-SF_hydro_IA"/>
</dbReference>
<dbReference type="Gene3D" id="1.10.150.240">
    <property type="entry name" value="Putative phosphatase, domain 2"/>
    <property type="match status" value="1"/>
</dbReference>
<dbReference type="InterPro" id="IPR036412">
    <property type="entry name" value="HAD-like_sf"/>
</dbReference>
<keyword evidence="1" id="KW-0378">Hydrolase</keyword>
<dbReference type="Proteomes" id="UP000654573">
    <property type="component" value="Unassembled WGS sequence"/>
</dbReference>
<dbReference type="GO" id="GO:0016787">
    <property type="term" value="F:hydrolase activity"/>
    <property type="evidence" value="ECO:0007669"/>
    <property type="project" value="UniProtKB-KW"/>
</dbReference>
<dbReference type="SFLD" id="SFLDG01129">
    <property type="entry name" value="C1.5:_HAD__Beta-PGM__Phosphata"/>
    <property type="match status" value="1"/>
</dbReference>
<reference evidence="1 2" key="1">
    <citation type="submission" date="2020-08" db="EMBL/GenBank/DDBJ databases">
        <title>Genome public.</title>
        <authorList>
            <person name="Liu C."/>
            <person name="Sun Q."/>
        </authorList>
    </citation>
    <scope>NUCLEOTIDE SEQUENCE [LARGE SCALE GENOMIC DNA]</scope>
    <source>
        <strain evidence="1 2">NSJ-34</strain>
    </source>
</reference>